<evidence type="ECO:0000313" key="2">
    <source>
        <dbReference type="Proteomes" id="UP000260504"/>
    </source>
</evidence>
<organism evidence="1 2">
    <name type="scientific">Neisseria meningitidis</name>
    <dbReference type="NCBI Taxonomy" id="487"/>
    <lineage>
        <taxon>Bacteria</taxon>
        <taxon>Pseudomonadati</taxon>
        <taxon>Pseudomonadota</taxon>
        <taxon>Betaproteobacteria</taxon>
        <taxon>Neisseriales</taxon>
        <taxon>Neisseriaceae</taxon>
        <taxon>Neisseria</taxon>
    </lineage>
</organism>
<accession>A0A5K5DUW9</accession>
<evidence type="ECO:0000313" key="1">
    <source>
        <dbReference type="EMBL" id="RGB18983.1"/>
    </source>
</evidence>
<sequence length="251" mass="28565">MSMYMDFSTSYDYETGFVPSKNMATDNFIRSLVALWEEPATYVRQFAQAVGSVSEGYFLSWFVEKCLPGEWVSLNNDLLFNEAGITAKQWRNIRNSLLQKGILLNRRTVAPTESQFTLNDALFEDLVSKHGKSDVLDMVSPPISINKLHLKTLADRGLAFVSILYLSFLQSEAEYQDLSKRGDWSPWTHAAEKHVFYSTMLSRRQQERSIAELTSFGLIESCVDGMPAARRCRYSLKMLADLTSEYLNGCV</sequence>
<dbReference type="AlphaFoldDB" id="A0A5K5DUW9"/>
<proteinExistence type="predicted"/>
<dbReference type="EMBL" id="NVYQ01000011">
    <property type="protein sequence ID" value="RGB18983.1"/>
    <property type="molecule type" value="Genomic_DNA"/>
</dbReference>
<evidence type="ECO:0008006" key="3">
    <source>
        <dbReference type="Google" id="ProtNLM"/>
    </source>
</evidence>
<comment type="caution">
    <text evidence="1">The sequence shown here is derived from an EMBL/GenBank/DDBJ whole genome shotgun (WGS) entry which is preliminary data.</text>
</comment>
<dbReference type="RefSeq" id="WP_025460234.1">
    <property type="nucleotide sequence ID" value="NZ_JWNP01000004.1"/>
</dbReference>
<protein>
    <recommendedName>
        <fullName evidence="3">YfeA</fullName>
    </recommendedName>
</protein>
<gene>
    <name evidence="1" type="ORF">CIJ84_00890</name>
</gene>
<name>A0A5K5DUW9_NEIME</name>
<dbReference type="Proteomes" id="UP000260504">
    <property type="component" value="Unassembled WGS sequence"/>
</dbReference>
<reference evidence="1 2" key="1">
    <citation type="submission" date="2017-08" db="EMBL/GenBank/DDBJ databases">
        <title>Meningococcal Conjunctivitis and Endemic Carriage at a Military Recruit Training Center.</title>
        <authorList>
            <person name="Bobb A.J."/>
            <person name="Galac M.R."/>
            <person name="Snesrud E."/>
            <person name="Clagett C.D."/>
        </authorList>
    </citation>
    <scope>NUCLEOTIDE SEQUENCE [LARGE SCALE GENOMIC DNA]</scope>
    <source>
        <strain evidence="1 2">MRSN431200</strain>
    </source>
</reference>